<sequence>MTAVVCLGSISNIKALWESRIQKHQEELQADRGWREKASVGDTIDSMVLYMRRGYIQVTDITYSKQN</sequence>
<proteinExistence type="predicted"/>
<accession>A0ABN9MLJ5</accession>
<protein>
    <submittedName>
        <fullName evidence="1">Uncharacterized protein</fullName>
    </submittedName>
</protein>
<dbReference type="EMBL" id="CAUEEQ010065250">
    <property type="protein sequence ID" value="CAJ0965135.1"/>
    <property type="molecule type" value="Genomic_DNA"/>
</dbReference>
<reference evidence="1" key="1">
    <citation type="submission" date="2023-07" db="EMBL/GenBank/DDBJ databases">
        <authorList>
            <person name="Stuckert A."/>
        </authorList>
    </citation>
    <scope>NUCLEOTIDE SEQUENCE</scope>
</reference>
<keyword evidence="2" id="KW-1185">Reference proteome</keyword>
<evidence type="ECO:0000313" key="2">
    <source>
        <dbReference type="Proteomes" id="UP001176940"/>
    </source>
</evidence>
<gene>
    <name evidence="1" type="ORF">RIMI_LOCUS19964237</name>
</gene>
<name>A0ABN9MLJ5_9NEOB</name>
<organism evidence="1 2">
    <name type="scientific">Ranitomeya imitator</name>
    <name type="common">mimic poison frog</name>
    <dbReference type="NCBI Taxonomy" id="111125"/>
    <lineage>
        <taxon>Eukaryota</taxon>
        <taxon>Metazoa</taxon>
        <taxon>Chordata</taxon>
        <taxon>Craniata</taxon>
        <taxon>Vertebrata</taxon>
        <taxon>Euteleostomi</taxon>
        <taxon>Amphibia</taxon>
        <taxon>Batrachia</taxon>
        <taxon>Anura</taxon>
        <taxon>Neobatrachia</taxon>
        <taxon>Hyloidea</taxon>
        <taxon>Dendrobatidae</taxon>
        <taxon>Dendrobatinae</taxon>
        <taxon>Ranitomeya</taxon>
    </lineage>
</organism>
<dbReference type="Proteomes" id="UP001176940">
    <property type="component" value="Unassembled WGS sequence"/>
</dbReference>
<comment type="caution">
    <text evidence="1">The sequence shown here is derived from an EMBL/GenBank/DDBJ whole genome shotgun (WGS) entry which is preliminary data.</text>
</comment>
<evidence type="ECO:0000313" key="1">
    <source>
        <dbReference type="EMBL" id="CAJ0965135.1"/>
    </source>
</evidence>